<dbReference type="Proteomes" id="UP000677054">
    <property type="component" value="Unassembled WGS sequence"/>
</dbReference>
<evidence type="ECO:0000256" key="3">
    <source>
        <dbReference type="ARBA" id="ARBA00022737"/>
    </source>
</evidence>
<accession>A0A7R9FST1</accession>
<evidence type="ECO:0000256" key="1">
    <source>
        <dbReference type="ARBA" id="ARBA00022614"/>
    </source>
</evidence>
<dbReference type="PANTHER" id="PTHR24364">
    <property type="entry name" value="LP06937P"/>
    <property type="match status" value="1"/>
</dbReference>
<keyword evidence="1" id="KW-0433">Leucine-rich repeat</keyword>
<dbReference type="InterPro" id="IPR032675">
    <property type="entry name" value="LRR_dom_sf"/>
</dbReference>
<keyword evidence="6" id="KW-1185">Reference proteome</keyword>
<feature type="signal peptide" evidence="4">
    <location>
        <begin position="1"/>
        <end position="24"/>
    </location>
</feature>
<evidence type="ECO:0000313" key="6">
    <source>
        <dbReference type="Proteomes" id="UP000677054"/>
    </source>
</evidence>
<dbReference type="AlphaFoldDB" id="A0A7R9FST1"/>
<name>A0A7R9FST1_9CRUS</name>
<dbReference type="GO" id="GO:0016020">
    <property type="term" value="C:membrane"/>
    <property type="evidence" value="ECO:0007669"/>
    <property type="project" value="TreeGrafter"/>
</dbReference>
<sequence>MYFSHTTYLSFPFFLLSTSSGIFAQSPCPDPENIFPCTCNILHSRFHPLKNIFDYLQSDTFFEANNTIDNVEVVCWVENSSAGTSSVFNNVTWPFKKLQKFVLFGGNMEEDGNMAEDEIMAKEFPGGYFGDVSFERITITGYQVATIHPSALLSSLDTLEELDIMFSHLKEFPWDTLPLLTKLTSLTLFGNELKEISSILSDSIQNIDISWNQIATLKSGWSAPNLTTLRMGMNPISEIPHGFFEGLGNLHFFNCDGCHLGPTLFKGSLGFHSEIVTYIGLSWNDISNIEEGAITGVTPDTFVGLDGNKITDLTEATFRPILEVLQRGFGSLSVTDNPIICGCRIDWFGRNPDFQAHISGSCQDGSSFEDLDPHIFEQFCIERHPPCQPISSP</sequence>
<organism evidence="5">
    <name type="scientific">Darwinula stevensoni</name>
    <dbReference type="NCBI Taxonomy" id="69355"/>
    <lineage>
        <taxon>Eukaryota</taxon>
        <taxon>Metazoa</taxon>
        <taxon>Ecdysozoa</taxon>
        <taxon>Arthropoda</taxon>
        <taxon>Crustacea</taxon>
        <taxon>Oligostraca</taxon>
        <taxon>Ostracoda</taxon>
        <taxon>Podocopa</taxon>
        <taxon>Podocopida</taxon>
        <taxon>Darwinulocopina</taxon>
        <taxon>Darwinuloidea</taxon>
        <taxon>Darwinulidae</taxon>
        <taxon>Darwinula</taxon>
    </lineage>
</organism>
<reference evidence="5" key="1">
    <citation type="submission" date="2020-11" db="EMBL/GenBank/DDBJ databases">
        <authorList>
            <person name="Tran Van P."/>
        </authorList>
    </citation>
    <scope>NUCLEOTIDE SEQUENCE</scope>
</reference>
<dbReference type="SUPFAM" id="SSF52058">
    <property type="entry name" value="L domain-like"/>
    <property type="match status" value="1"/>
</dbReference>
<dbReference type="EMBL" id="LR905983">
    <property type="protein sequence ID" value="CAD7253715.1"/>
    <property type="molecule type" value="Genomic_DNA"/>
</dbReference>
<feature type="chain" id="PRO_5036210624" evidence="4">
    <location>
        <begin position="25"/>
        <end position="393"/>
    </location>
</feature>
<gene>
    <name evidence="5" type="ORF">DSTB1V02_LOCUS13462</name>
</gene>
<dbReference type="OrthoDB" id="27267at2759"/>
<dbReference type="EMBL" id="CAJPEV010006466">
    <property type="protein sequence ID" value="CAG0904140.1"/>
    <property type="molecule type" value="Genomic_DNA"/>
</dbReference>
<dbReference type="PANTHER" id="PTHR24364:SF18">
    <property type="entry name" value="LP06937P"/>
    <property type="match status" value="1"/>
</dbReference>
<proteinExistence type="predicted"/>
<dbReference type="InterPro" id="IPR052286">
    <property type="entry name" value="Wnt_signaling_inhibitor"/>
</dbReference>
<keyword evidence="3" id="KW-0677">Repeat</keyword>
<evidence type="ECO:0000313" key="5">
    <source>
        <dbReference type="EMBL" id="CAD7253715.1"/>
    </source>
</evidence>
<dbReference type="Gene3D" id="3.80.10.10">
    <property type="entry name" value="Ribonuclease Inhibitor"/>
    <property type="match status" value="2"/>
</dbReference>
<evidence type="ECO:0000256" key="2">
    <source>
        <dbReference type="ARBA" id="ARBA00022729"/>
    </source>
</evidence>
<protein>
    <submittedName>
        <fullName evidence="5">Uncharacterized protein</fullName>
    </submittedName>
</protein>
<keyword evidence="2 4" id="KW-0732">Signal</keyword>
<evidence type="ECO:0000256" key="4">
    <source>
        <dbReference type="SAM" id="SignalP"/>
    </source>
</evidence>